<dbReference type="EMBL" id="BKCJ010301143">
    <property type="protein sequence ID" value="GEZ61743.1"/>
    <property type="molecule type" value="Genomic_DNA"/>
</dbReference>
<dbReference type="InterPro" id="IPR001878">
    <property type="entry name" value="Znf_CCHC"/>
</dbReference>
<keyword evidence="1" id="KW-0863">Zinc-finger</keyword>
<organism evidence="4">
    <name type="scientific">Tanacetum cinerariifolium</name>
    <name type="common">Dalmatian daisy</name>
    <name type="synonym">Chrysanthemum cinerariifolium</name>
    <dbReference type="NCBI Taxonomy" id="118510"/>
    <lineage>
        <taxon>Eukaryota</taxon>
        <taxon>Viridiplantae</taxon>
        <taxon>Streptophyta</taxon>
        <taxon>Embryophyta</taxon>
        <taxon>Tracheophyta</taxon>
        <taxon>Spermatophyta</taxon>
        <taxon>Magnoliopsida</taxon>
        <taxon>eudicotyledons</taxon>
        <taxon>Gunneridae</taxon>
        <taxon>Pentapetalae</taxon>
        <taxon>asterids</taxon>
        <taxon>campanulids</taxon>
        <taxon>Asterales</taxon>
        <taxon>Asteraceae</taxon>
        <taxon>Asteroideae</taxon>
        <taxon>Anthemideae</taxon>
        <taxon>Anthemidinae</taxon>
        <taxon>Tanacetum</taxon>
    </lineage>
</organism>
<dbReference type="InterPro" id="IPR036875">
    <property type="entry name" value="Znf_CCHC_sf"/>
</dbReference>
<dbReference type="PROSITE" id="PS50158">
    <property type="entry name" value="ZF_CCHC"/>
    <property type="match status" value="1"/>
</dbReference>
<dbReference type="SUPFAM" id="SSF57756">
    <property type="entry name" value="Retrovirus zinc finger-like domains"/>
    <property type="match status" value="1"/>
</dbReference>
<proteinExistence type="predicted"/>
<sequence length="278" mass="30959">MVDDNVGIQMRQNAVHNDGNEVGQNAVHNSGIQIVENLKGLSVVSEIANQYGNVNVETTPTEGNGNGINGNSIRCYNCQGKGHYESNCIVKPKKRDAAYLQQQLQIALEEEAGIQSTQEEFEFMAAADAYEEIERVKVNCTFEDTMQQASTSGTQSDNAPFCDSAYNDMKQKIERLQAQLGDLKGKSSDTQCASITLDHVSQKQEDENMSLESQVLNYAKENTHLKTTYKNLSDFIKVTKAQTNSIIDSLQKQLHDTIYENTKLRASLFDKVSEQKDI</sequence>
<feature type="domain" description="CCHC-type" evidence="3">
    <location>
        <begin position="74"/>
        <end position="88"/>
    </location>
</feature>
<dbReference type="GO" id="GO:0003676">
    <property type="term" value="F:nucleic acid binding"/>
    <property type="evidence" value="ECO:0007669"/>
    <property type="project" value="InterPro"/>
</dbReference>
<evidence type="ECO:0000256" key="1">
    <source>
        <dbReference type="PROSITE-ProRule" id="PRU00047"/>
    </source>
</evidence>
<dbReference type="AlphaFoldDB" id="A0A699IK31"/>
<reference evidence="4" key="1">
    <citation type="journal article" date="2019" name="Sci. Rep.">
        <title>Draft genome of Tanacetum cinerariifolium, the natural source of mosquito coil.</title>
        <authorList>
            <person name="Yamashiro T."/>
            <person name="Shiraishi A."/>
            <person name="Satake H."/>
            <person name="Nakayama K."/>
        </authorList>
    </citation>
    <scope>NUCLEOTIDE SEQUENCE</scope>
</reference>
<protein>
    <recommendedName>
        <fullName evidence="3">CCHC-type domain-containing protein</fullName>
    </recommendedName>
</protein>
<name>A0A699IK31_TANCI</name>
<keyword evidence="1" id="KW-0862">Zinc</keyword>
<dbReference type="GO" id="GO:0008270">
    <property type="term" value="F:zinc ion binding"/>
    <property type="evidence" value="ECO:0007669"/>
    <property type="project" value="UniProtKB-KW"/>
</dbReference>
<evidence type="ECO:0000256" key="2">
    <source>
        <dbReference type="SAM" id="Coils"/>
    </source>
</evidence>
<keyword evidence="1" id="KW-0479">Metal-binding</keyword>
<gene>
    <name evidence="4" type="ORF">Tci_533716</name>
</gene>
<accession>A0A699IK31</accession>
<comment type="caution">
    <text evidence="4">The sequence shown here is derived from an EMBL/GenBank/DDBJ whole genome shotgun (WGS) entry which is preliminary data.</text>
</comment>
<feature type="coiled-coil region" evidence="2">
    <location>
        <begin position="166"/>
        <end position="221"/>
    </location>
</feature>
<keyword evidence="2" id="KW-0175">Coiled coil</keyword>
<evidence type="ECO:0000313" key="4">
    <source>
        <dbReference type="EMBL" id="GEZ61743.1"/>
    </source>
</evidence>
<evidence type="ECO:0000259" key="3">
    <source>
        <dbReference type="PROSITE" id="PS50158"/>
    </source>
</evidence>